<feature type="signal peptide" evidence="9">
    <location>
        <begin position="1"/>
        <end position="26"/>
    </location>
</feature>
<dbReference type="PROSITE" id="PS00122">
    <property type="entry name" value="CARBOXYLESTERASE_B_1"/>
    <property type="match status" value="1"/>
</dbReference>
<evidence type="ECO:0000256" key="2">
    <source>
        <dbReference type="ARBA" id="ARBA00022487"/>
    </source>
</evidence>
<gene>
    <name evidence="12" type="ORF">NMOB1V02_LOCUS8416</name>
</gene>
<keyword evidence="13" id="KW-1185">Reference proteome</keyword>
<comment type="catalytic activity">
    <reaction evidence="8">
        <text>acetylcholine + H2O = choline + acetate + H(+)</text>
        <dbReference type="Rhea" id="RHEA:17561"/>
        <dbReference type="ChEBI" id="CHEBI:15354"/>
        <dbReference type="ChEBI" id="CHEBI:15355"/>
        <dbReference type="ChEBI" id="CHEBI:15377"/>
        <dbReference type="ChEBI" id="CHEBI:15378"/>
        <dbReference type="ChEBI" id="CHEBI:30089"/>
        <dbReference type="EC" id="3.1.1.7"/>
    </reaction>
</comment>
<dbReference type="PANTHER" id="PTHR43918:SF12">
    <property type="entry name" value="ACETYLCHOLINESTERASE 1"/>
    <property type="match status" value="1"/>
</dbReference>
<dbReference type="EC" id="3.1.1.-" evidence="9"/>
<dbReference type="PROSITE" id="PS00941">
    <property type="entry name" value="CARBOXYLESTERASE_B_2"/>
    <property type="match status" value="1"/>
</dbReference>
<dbReference type="Gene3D" id="3.40.50.1820">
    <property type="entry name" value="alpha/beta hydrolase"/>
    <property type="match status" value="1"/>
</dbReference>
<keyword evidence="2" id="KW-0719">Serine esterase</keyword>
<protein>
    <recommendedName>
        <fullName evidence="9">Carboxylic ester hydrolase</fullName>
        <ecNumber evidence="9">3.1.1.-</ecNumber>
    </recommendedName>
</protein>
<comment type="similarity">
    <text evidence="1 9">Belongs to the type-B carboxylesterase/lipase family.</text>
</comment>
<evidence type="ECO:0000256" key="7">
    <source>
        <dbReference type="ARBA" id="ARBA00037263"/>
    </source>
</evidence>
<dbReference type="InterPro" id="IPR002018">
    <property type="entry name" value="CarbesteraseB"/>
</dbReference>
<organism evidence="12">
    <name type="scientific">Notodromas monacha</name>
    <dbReference type="NCBI Taxonomy" id="399045"/>
    <lineage>
        <taxon>Eukaryota</taxon>
        <taxon>Metazoa</taxon>
        <taxon>Ecdysozoa</taxon>
        <taxon>Arthropoda</taxon>
        <taxon>Crustacea</taxon>
        <taxon>Oligostraca</taxon>
        <taxon>Ostracoda</taxon>
        <taxon>Podocopa</taxon>
        <taxon>Podocopida</taxon>
        <taxon>Cypridocopina</taxon>
        <taxon>Cypridoidea</taxon>
        <taxon>Cyprididae</taxon>
        <taxon>Notodromas</taxon>
    </lineage>
</organism>
<dbReference type="GO" id="GO:0003990">
    <property type="term" value="F:acetylcholinesterase activity"/>
    <property type="evidence" value="ECO:0007669"/>
    <property type="project" value="UniProtKB-EC"/>
</dbReference>
<dbReference type="GO" id="GO:0005886">
    <property type="term" value="C:plasma membrane"/>
    <property type="evidence" value="ECO:0007669"/>
    <property type="project" value="TreeGrafter"/>
</dbReference>
<evidence type="ECO:0000256" key="1">
    <source>
        <dbReference type="ARBA" id="ARBA00005964"/>
    </source>
</evidence>
<dbReference type="GO" id="GO:0019695">
    <property type="term" value="P:choline metabolic process"/>
    <property type="evidence" value="ECO:0007669"/>
    <property type="project" value="TreeGrafter"/>
</dbReference>
<dbReference type="SUPFAM" id="SSF53474">
    <property type="entry name" value="alpha/beta-Hydrolases"/>
    <property type="match status" value="1"/>
</dbReference>
<evidence type="ECO:0000259" key="11">
    <source>
        <dbReference type="Pfam" id="PF00135"/>
    </source>
</evidence>
<evidence type="ECO:0000256" key="4">
    <source>
        <dbReference type="ARBA" id="ARBA00022867"/>
    </source>
</evidence>
<comment type="function">
    <text evidence="7">Rapidly hydrolyzes choline released into the synapse.</text>
</comment>
<proteinExistence type="inferred from homology"/>
<evidence type="ECO:0000256" key="9">
    <source>
        <dbReference type="RuleBase" id="RU361235"/>
    </source>
</evidence>
<dbReference type="OrthoDB" id="9000293at2759"/>
<dbReference type="EMBL" id="CAJPEX010002380">
    <property type="protein sequence ID" value="CAG0920911.1"/>
    <property type="molecule type" value="Genomic_DNA"/>
</dbReference>
<name>A0A7R9GFL6_9CRUS</name>
<dbReference type="InterPro" id="IPR029058">
    <property type="entry name" value="AB_hydrolase_fold"/>
</dbReference>
<accession>A0A7R9GFL6</accession>
<dbReference type="InterPro" id="IPR050654">
    <property type="entry name" value="AChE-related_enzymes"/>
</dbReference>
<reference evidence="12" key="1">
    <citation type="submission" date="2020-11" db="EMBL/GenBank/DDBJ databases">
        <authorList>
            <person name="Tran Van P."/>
        </authorList>
    </citation>
    <scope>NUCLEOTIDE SEQUENCE</scope>
</reference>
<evidence type="ECO:0000256" key="10">
    <source>
        <dbReference type="SAM" id="MobiDB-lite"/>
    </source>
</evidence>
<dbReference type="AlphaFoldDB" id="A0A7R9GFL6"/>
<evidence type="ECO:0000313" key="13">
    <source>
        <dbReference type="Proteomes" id="UP000678499"/>
    </source>
</evidence>
<keyword evidence="9" id="KW-0732">Signal</keyword>
<evidence type="ECO:0000256" key="8">
    <source>
        <dbReference type="ARBA" id="ARBA00048484"/>
    </source>
</evidence>
<dbReference type="Proteomes" id="UP000678499">
    <property type="component" value="Unassembled WGS sequence"/>
</dbReference>
<dbReference type="Pfam" id="PF00135">
    <property type="entry name" value="COesterase"/>
    <property type="match status" value="1"/>
</dbReference>
<dbReference type="GO" id="GO:0005615">
    <property type="term" value="C:extracellular space"/>
    <property type="evidence" value="ECO:0007669"/>
    <property type="project" value="TreeGrafter"/>
</dbReference>
<dbReference type="InterPro" id="IPR000997">
    <property type="entry name" value="Cholinesterase"/>
</dbReference>
<evidence type="ECO:0000256" key="3">
    <source>
        <dbReference type="ARBA" id="ARBA00022801"/>
    </source>
</evidence>
<keyword evidence="3 9" id="KW-0378">Hydrolase</keyword>
<keyword evidence="6" id="KW-0325">Glycoprotein</keyword>
<dbReference type="PANTHER" id="PTHR43918">
    <property type="entry name" value="ACETYLCHOLINESTERASE"/>
    <property type="match status" value="1"/>
</dbReference>
<dbReference type="EMBL" id="OA884417">
    <property type="protein sequence ID" value="CAD7280759.1"/>
    <property type="molecule type" value="Genomic_DNA"/>
</dbReference>
<evidence type="ECO:0000256" key="6">
    <source>
        <dbReference type="ARBA" id="ARBA00023180"/>
    </source>
</evidence>
<feature type="compositionally biased region" description="Pro residues" evidence="10">
    <location>
        <begin position="62"/>
        <end position="72"/>
    </location>
</feature>
<dbReference type="InterPro" id="IPR019826">
    <property type="entry name" value="Carboxylesterase_B_AS"/>
</dbReference>
<sequence length="310" mass="33073">MACARAMALLCSAALLAALLLPAAAAQQQAQADDDDADSDVRPWALPQRMDDDEDDDGGRPAPAPAPAPPKPGSGGGGGGGGGAQDPLVIDTTKGRVRGKTLTAATGKKVDAWLGIPYGQPPVGEYRFRHPRPVDRWSGIKDAYELPPSCPQITDDAYPGFPGSEMWNPNTNQSEDCLYLSIWTPKPRPKNSPVMVWIYGGGFYSGTSTLEVYDPKILVAEENMIVASIQYRVASLGFLYFDVPDAPGNAGLFDQRMALEWIHDNIAAFGGNPENITLFGESAGAVSISLHLLSPLRWATLHIMSAGIRI</sequence>
<feature type="compositionally biased region" description="Gly residues" evidence="10">
    <location>
        <begin position="73"/>
        <end position="84"/>
    </location>
</feature>
<evidence type="ECO:0000256" key="5">
    <source>
        <dbReference type="ARBA" id="ARBA00023157"/>
    </source>
</evidence>
<dbReference type="PRINTS" id="PR00878">
    <property type="entry name" value="CHOLNESTRASE"/>
</dbReference>
<dbReference type="GO" id="GO:0006581">
    <property type="term" value="P:acetylcholine catabolic process"/>
    <property type="evidence" value="ECO:0007669"/>
    <property type="project" value="TreeGrafter"/>
</dbReference>
<feature type="domain" description="Carboxylesterase type B" evidence="11">
    <location>
        <begin position="88"/>
        <end position="297"/>
    </location>
</feature>
<evidence type="ECO:0000313" key="12">
    <source>
        <dbReference type="EMBL" id="CAD7280759.1"/>
    </source>
</evidence>
<feature type="chain" id="PRO_5036509518" description="Carboxylic ester hydrolase" evidence="9">
    <location>
        <begin position="27"/>
        <end position="310"/>
    </location>
</feature>
<keyword evidence="5" id="KW-1015">Disulfide bond</keyword>
<feature type="region of interest" description="Disordered" evidence="10">
    <location>
        <begin position="26"/>
        <end position="89"/>
    </location>
</feature>
<dbReference type="InterPro" id="IPR019819">
    <property type="entry name" value="Carboxylesterase_B_CS"/>
</dbReference>
<keyword evidence="4" id="KW-0531">Neurotransmitter degradation</keyword>